<proteinExistence type="predicted"/>
<evidence type="ECO:0000256" key="1">
    <source>
        <dbReference type="SAM" id="MobiDB-lite"/>
    </source>
</evidence>
<accession>A0AAN4W586</accession>
<dbReference type="AlphaFoldDB" id="A0AAN4W586"/>
<dbReference type="Proteomes" id="UP001310022">
    <property type="component" value="Unassembled WGS sequence"/>
</dbReference>
<evidence type="ECO:0000313" key="3">
    <source>
        <dbReference type="EMBL" id="GJM64891.1"/>
    </source>
</evidence>
<reference evidence="3 4" key="1">
    <citation type="submission" date="2021-12" db="EMBL/GenBank/DDBJ databases">
        <title>Genome sequencing of bacteria with rrn-lacking chromosome and rrn-plasmid.</title>
        <authorList>
            <person name="Anda M."/>
            <person name="Iwasaki W."/>
        </authorList>
    </citation>
    <scope>NUCLEOTIDE SEQUENCE [LARGE SCALE GENOMIC DNA]</scope>
    <source>
        <strain evidence="3 4">NBRC 15940</strain>
    </source>
</reference>
<protein>
    <recommendedName>
        <fullName evidence="2">Transglutaminase-like domain-containing protein</fullName>
    </recommendedName>
</protein>
<dbReference type="RefSeq" id="WP_338239942.1">
    <property type="nucleotide sequence ID" value="NZ_BQKE01000008.1"/>
</dbReference>
<evidence type="ECO:0000313" key="4">
    <source>
        <dbReference type="Proteomes" id="UP001310022"/>
    </source>
</evidence>
<feature type="domain" description="Transglutaminase-like" evidence="2">
    <location>
        <begin position="55"/>
        <end position="162"/>
    </location>
</feature>
<dbReference type="EMBL" id="BQKE01000008">
    <property type="protein sequence ID" value="GJM64891.1"/>
    <property type="molecule type" value="Genomic_DNA"/>
</dbReference>
<organism evidence="3 4">
    <name type="scientific">Persicobacter diffluens</name>
    <dbReference type="NCBI Taxonomy" id="981"/>
    <lineage>
        <taxon>Bacteria</taxon>
        <taxon>Pseudomonadati</taxon>
        <taxon>Bacteroidota</taxon>
        <taxon>Cytophagia</taxon>
        <taxon>Cytophagales</taxon>
        <taxon>Persicobacteraceae</taxon>
        <taxon>Persicobacter</taxon>
    </lineage>
</organism>
<dbReference type="InterPro" id="IPR007562">
    <property type="entry name" value="Transglutaminase-like_domain"/>
</dbReference>
<feature type="region of interest" description="Disordered" evidence="1">
    <location>
        <begin position="600"/>
        <end position="626"/>
    </location>
</feature>
<sequence length="699" mass="77868">MKAEQKRTLKSGREYDQYFPALSSLKREDKIINQQGDVFDTLIYIKKIVDETLSQTKSIAQKLKGKQVRQTAENIWNFVYQHIQYAPDKEGVEQLHSPLRIWEKRSQGVDCDDYSIFISSILTNLKIPHKLRMTKYNGRDYYQHVYVVIQHRGKEIIMDCVTDQFDYEVPYSAKHDKDMPMPIQYLNGIDALPTSPLAGLMDHIQLGNLGCEFDGFGGIALGSVHAPQTDAELFSDFMNRWKLQLQNTLNYYNTFSKELTSFDRKYQADIAYLLSKWEDPKERAQALDYLAENEFKSGLSGLGGFWDNIKKSVQKVGSAISNTAKKVGGAVKQAAGSAVKAVKKYNPLFVTIRAGIRLALSKNLFNLSGKVGIGFLSTAEATRAGLDAASYKSHVNSAKRTVDLYVKILEGDLNKLTDALSKGYKMKYGSTTKLYVASFRGRDPRRYSLSGLGHLDQMNEMAKMQRKETYVVTKYMPVDAIPGHKEQQKHYHSCLKKKLARLHNQDFIVPKELSREEAIRRLKARNALSYQSGVNGLEGLGEVVSSAVVGAATVPWITKILGFFKGIGLKFKNVATTASNLVKDAKATVQPFTSASNTVKSLLPNSGTSNPSNSRTLPSYSSGSSNLPGIFNRSRGPFSFSPTMQKIQDMRKQILPSATGTNTTANHQTDTTKEQNNMTQMALIGAALIGGVILLKSKS</sequence>
<dbReference type="Gene3D" id="3.10.620.30">
    <property type="match status" value="1"/>
</dbReference>
<name>A0AAN4W586_9BACT</name>
<comment type="caution">
    <text evidence="3">The sequence shown here is derived from an EMBL/GenBank/DDBJ whole genome shotgun (WGS) entry which is preliminary data.</text>
</comment>
<evidence type="ECO:0000259" key="2">
    <source>
        <dbReference type="Pfam" id="PF04473"/>
    </source>
</evidence>
<keyword evidence="4" id="KW-1185">Reference proteome</keyword>
<gene>
    <name evidence="3" type="ORF">PEDI_54430</name>
</gene>
<dbReference type="Pfam" id="PF04473">
    <property type="entry name" value="DUF553"/>
    <property type="match status" value="1"/>
</dbReference>